<keyword evidence="1" id="KW-0472">Membrane</keyword>
<feature type="transmembrane region" description="Helical" evidence="1">
    <location>
        <begin position="12"/>
        <end position="36"/>
    </location>
</feature>
<accession>A0A251RHR2</accession>
<evidence type="ECO:0000313" key="2">
    <source>
        <dbReference type="EMBL" id="ONI35512.1"/>
    </source>
</evidence>
<dbReference type="EMBL" id="CM007651">
    <property type="protein sequence ID" value="ONI35512.1"/>
    <property type="molecule type" value="Genomic_DNA"/>
</dbReference>
<keyword evidence="1" id="KW-0812">Transmembrane</keyword>
<keyword evidence="3" id="KW-1185">Reference proteome</keyword>
<sequence length="77" mass="9117">MSFRTILGRRKNWQISYLLVERSFNIFSMIGLFFPIKVSSYFLGNHKRGSHTGLPFFFKFIFFKFTVNIKNVIASVK</sequence>
<keyword evidence="1" id="KW-1133">Transmembrane helix</keyword>
<dbReference type="Proteomes" id="UP000006882">
    <property type="component" value="Chromosome G1"/>
</dbReference>
<reference evidence="2 3" key="1">
    <citation type="journal article" date="2013" name="Nat. Genet.">
        <title>The high-quality draft genome of peach (Prunus persica) identifies unique patterns of genetic diversity, domestication and genome evolution.</title>
        <authorList>
            <consortium name="International Peach Genome Initiative"/>
            <person name="Verde I."/>
            <person name="Abbott A.G."/>
            <person name="Scalabrin S."/>
            <person name="Jung S."/>
            <person name="Shu S."/>
            <person name="Marroni F."/>
            <person name="Zhebentyayeva T."/>
            <person name="Dettori M.T."/>
            <person name="Grimwood J."/>
            <person name="Cattonaro F."/>
            <person name="Zuccolo A."/>
            <person name="Rossini L."/>
            <person name="Jenkins J."/>
            <person name="Vendramin E."/>
            <person name="Meisel L.A."/>
            <person name="Decroocq V."/>
            <person name="Sosinski B."/>
            <person name="Prochnik S."/>
            <person name="Mitros T."/>
            <person name="Policriti A."/>
            <person name="Cipriani G."/>
            <person name="Dondini L."/>
            <person name="Ficklin S."/>
            <person name="Goodstein D.M."/>
            <person name="Xuan P."/>
            <person name="Del Fabbro C."/>
            <person name="Aramini V."/>
            <person name="Copetti D."/>
            <person name="Gonzalez S."/>
            <person name="Horner D.S."/>
            <person name="Falchi R."/>
            <person name="Lucas S."/>
            <person name="Mica E."/>
            <person name="Maldonado J."/>
            <person name="Lazzari B."/>
            <person name="Bielenberg D."/>
            <person name="Pirona R."/>
            <person name="Miculan M."/>
            <person name="Barakat A."/>
            <person name="Testolin R."/>
            <person name="Stella A."/>
            <person name="Tartarini S."/>
            <person name="Tonutti P."/>
            <person name="Arus P."/>
            <person name="Orellana A."/>
            <person name="Wells C."/>
            <person name="Main D."/>
            <person name="Vizzotto G."/>
            <person name="Silva H."/>
            <person name="Salamini F."/>
            <person name="Schmutz J."/>
            <person name="Morgante M."/>
            <person name="Rokhsar D.S."/>
        </authorList>
    </citation>
    <scope>NUCLEOTIDE SEQUENCE [LARGE SCALE GENOMIC DNA]</scope>
    <source>
        <strain evidence="3">cv. Nemared</strain>
    </source>
</reference>
<organism evidence="2 3">
    <name type="scientific">Prunus persica</name>
    <name type="common">Peach</name>
    <name type="synonym">Amygdalus persica</name>
    <dbReference type="NCBI Taxonomy" id="3760"/>
    <lineage>
        <taxon>Eukaryota</taxon>
        <taxon>Viridiplantae</taxon>
        <taxon>Streptophyta</taxon>
        <taxon>Embryophyta</taxon>
        <taxon>Tracheophyta</taxon>
        <taxon>Spermatophyta</taxon>
        <taxon>Magnoliopsida</taxon>
        <taxon>eudicotyledons</taxon>
        <taxon>Gunneridae</taxon>
        <taxon>Pentapetalae</taxon>
        <taxon>rosids</taxon>
        <taxon>fabids</taxon>
        <taxon>Rosales</taxon>
        <taxon>Rosaceae</taxon>
        <taxon>Amygdaloideae</taxon>
        <taxon>Amygdaleae</taxon>
        <taxon>Prunus</taxon>
    </lineage>
</organism>
<name>A0A251RHR2_PRUPE</name>
<protein>
    <submittedName>
        <fullName evidence="2">Uncharacterized protein</fullName>
    </submittedName>
</protein>
<feature type="transmembrane region" description="Helical" evidence="1">
    <location>
        <begin position="56"/>
        <end position="73"/>
    </location>
</feature>
<dbReference type="Gramene" id="ONI35512">
    <property type="protein sequence ID" value="ONI35512"/>
    <property type="gene ID" value="PRUPE_1G540500"/>
</dbReference>
<evidence type="ECO:0000313" key="3">
    <source>
        <dbReference type="Proteomes" id="UP000006882"/>
    </source>
</evidence>
<proteinExistence type="predicted"/>
<evidence type="ECO:0000256" key="1">
    <source>
        <dbReference type="SAM" id="Phobius"/>
    </source>
</evidence>
<dbReference type="AlphaFoldDB" id="A0A251RHR2"/>
<gene>
    <name evidence="2" type="ORF">PRUPE_1G540500</name>
</gene>